<dbReference type="Pfam" id="PF08447">
    <property type="entry name" value="PAS_3"/>
    <property type="match status" value="2"/>
</dbReference>
<feature type="domain" description="Response regulatory" evidence="8">
    <location>
        <begin position="821"/>
        <end position="937"/>
    </location>
</feature>
<evidence type="ECO:0000256" key="1">
    <source>
        <dbReference type="ARBA" id="ARBA00000085"/>
    </source>
</evidence>
<dbReference type="InterPro" id="IPR029016">
    <property type="entry name" value="GAF-like_dom_sf"/>
</dbReference>
<dbReference type="PRINTS" id="PR00344">
    <property type="entry name" value="BCTRLSENSOR"/>
</dbReference>
<dbReference type="PANTHER" id="PTHR43547">
    <property type="entry name" value="TWO-COMPONENT HISTIDINE KINASE"/>
    <property type="match status" value="1"/>
</dbReference>
<keyword evidence="5" id="KW-0418">Kinase</keyword>
<dbReference type="InterPro" id="IPR003661">
    <property type="entry name" value="HisK_dim/P_dom"/>
</dbReference>
<dbReference type="Gene3D" id="2.10.70.100">
    <property type="match status" value="1"/>
</dbReference>
<dbReference type="SUPFAM" id="SSF52172">
    <property type="entry name" value="CheY-like"/>
    <property type="match status" value="1"/>
</dbReference>
<dbReference type="InterPro" id="IPR004358">
    <property type="entry name" value="Sig_transdc_His_kin-like_C"/>
</dbReference>
<dbReference type="InterPro" id="IPR003594">
    <property type="entry name" value="HATPase_dom"/>
</dbReference>
<dbReference type="SMART" id="SM00091">
    <property type="entry name" value="PAS"/>
    <property type="match status" value="3"/>
</dbReference>
<dbReference type="SUPFAM" id="SSF47384">
    <property type="entry name" value="Homodimeric domain of signal transducing histidine kinase"/>
    <property type="match status" value="1"/>
</dbReference>
<sequence length="938" mass="104695">MTSPHSDDLFQVTLASIGDAVIATDAMGRITFLNAVAETLTGWRNEDAKGRSLTEVFRIINEHTRAPVENPADKVLRHGRTVGLANHTILIAKDGREIPIDDSAAPIRGANGNLRGVVLVFRDIRERKEAEERLQESELRYRLIGQVANDAIWDWDLITNVVVWNEGVQASFGYRPDQIGATASWWLDNIHNDDRERISKSIHAVIDAGEFWNEEYRFRRADGDYATVFDRGRVVRDSGGAPVRMVGAMLDLSERLRTQRQLAEREERLRMAVESAAIGVWDFDPQSGSLEWSDRCKAMFGLPPDAHINYDVFLERLHPDDREQTHRVVMDALSPDGDGSYEIDYRTLWPDGTVRWLVARGQGYFEEEVGVRNAVRFAGTVLDVTARKRSEEAAVKRSAQLRRLADVASRIGVAHDVTSVLNIVTEEVRHVIEAHQSIASMTVDQEWAQAITSVSMSEKYAQWRNYDKPPDGSSIYTIVCKTNKPMRLTQAELEAHPAWREFSGDTMHPPMRGWLAAPMVGRDGRNLGLLQLSGKLEGEFTEDDEAVLVQLAQMAAVAVENARLLESLQQADRRKDEFLATLAHELRNPLAPIRMGLEVMKMGGLQASEIEDIREMMERQTKQLIALVDDLLDVSRITSGKFELRKCRVALADIVQSALEASTPFIDEAGHNLAVAVPDMPILLEADPHRLAQVISNLLNNAVNYTPEGGEIRLSASHQTDTVAIVVADNGIGIPLEMQQHVFEIFAQLDRPLEKGYVGLGIGLTLVKRLVEMHDGTVEVHSDGAGKGSTFTVRLPIVNADELQRRPIEFSSDQASTKKRRVLIVDDNKAAADMLGLVVKMLGCDIRTAYDGQEAVEVAAEYLPEVIVMDIGMPKMNGYEAASHIRRTPWGKDILLVALTGWGQEEDRLRTREAGFDHHLVKPADPDALQQVLFESRD</sequence>
<dbReference type="PROSITE" id="PS50113">
    <property type="entry name" value="PAC"/>
    <property type="match status" value="3"/>
</dbReference>
<comment type="catalytic activity">
    <reaction evidence="1">
        <text>ATP + protein L-histidine = ADP + protein N-phospho-L-histidine.</text>
        <dbReference type="EC" id="2.7.13.3"/>
    </reaction>
</comment>
<dbReference type="SMART" id="SM00388">
    <property type="entry name" value="HisKA"/>
    <property type="match status" value="1"/>
</dbReference>
<evidence type="ECO:0000256" key="5">
    <source>
        <dbReference type="ARBA" id="ARBA00022777"/>
    </source>
</evidence>
<dbReference type="Pfam" id="PF13185">
    <property type="entry name" value="GAF_2"/>
    <property type="match status" value="1"/>
</dbReference>
<dbReference type="InterPro" id="IPR013767">
    <property type="entry name" value="PAS_fold"/>
</dbReference>
<feature type="domain" description="PAC" evidence="10">
    <location>
        <begin position="212"/>
        <end position="264"/>
    </location>
</feature>
<evidence type="ECO:0000313" key="11">
    <source>
        <dbReference type="EMBL" id="QDV75710.1"/>
    </source>
</evidence>
<dbReference type="InterPro" id="IPR011006">
    <property type="entry name" value="CheY-like_superfamily"/>
</dbReference>
<dbReference type="Pfam" id="PF00072">
    <property type="entry name" value="Response_reg"/>
    <property type="match status" value="1"/>
</dbReference>
<evidence type="ECO:0000256" key="6">
    <source>
        <dbReference type="PROSITE-ProRule" id="PRU00169"/>
    </source>
</evidence>
<dbReference type="CDD" id="cd00082">
    <property type="entry name" value="HisKA"/>
    <property type="match status" value="1"/>
</dbReference>
<feature type="domain" description="PAS" evidence="9">
    <location>
        <begin position="265"/>
        <end position="336"/>
    </location>
</feature>
<evidence type="ECO:0000256" key="2">
    <source>
        <dbReference type="ARBA" id="ARBA00012438"/>
    </source>
</evidence>
<organism evidence="11 12">
    <name type="scientific">Botrimarina mediterranea</name>
    <dbReference type="NCBI Taxonomy" id="2528022"/>
    <lineage>
        <taxon>Bacteria</taxon>
        <taxon>Pseudomonadati</taxon>
        <taxon>Planctomycetota</taxon>
        <taxon>Planctomycetia</taxon>
        <taxon>Pirellulales</taxon>
        <taxon>Lacipirellulaceae</taxon>
        <taxon>Botrimarina</taxon>
    </lineage>
</organism>
<dbReference type="InterPro" id="IPR013655">
    <property type="entry name" value="PAS_fold_3"/>
</dbReference>
<dbReference type="SUPFAM" id="SSF55781">
    <property type="entry name" value="GAF domain-like"/>
    <property type="match status" value="1"/>
</dbReference>
<dbReference type="InterPro" id="IPR005467">
    <property type="entry name" value="His_kinase_dom"/>
</dbReference>
<dbReference type="GO" id="GO:0000155">
    <property type="term" value="F:phosphorelay sensor kinase activity"/>
    <property type="evidence" value="ECO:0007669"/>
    <property type="project" value="InterPro"/>
</dbReference>
<keyword evidence="12" id="KW-1185">Reference proteome</keyword>
<accession>A0A518KD33</accession>
<dbReference type="Pfam" id="PF02518">
    <property type="entry name" value="HATPase_c"/>
    <property type="match status" value="1"/>
</dbReference>
<dbReference type="AlphaFoldDB" id="A0A518KD33"/>
<dbReference type="InterPro" id="IPR001789">
    <property type="entry name" value="Sig_transdc_resp-reg_receiver"/>
</dbReference>
<dbReference type="SMART" id="SM00448">
    <property type="entry name" value="REC"/>
    <property type="match status" value="1"/>
</dbReference>
<evidence type="ECO:0000259" key="8">
    <source>
        <dbReference type="PROSITE" id="PS50110"/>
    </source>
</evidence>
<dbReference type="Proteomes" id="UP000316426">
    <property type="component" value="Chromosome"/>
</dbReference>
<dbReference type="Gene3D" id="3.30.450.20">
    <property type="entry name" value="PAS domain"/>
    <property type="match status" value="3"/>
</dbReference>
<evidence type="ECO:0000256" key="4">
    <source>
        <dbReference type="ARBA" id="ARBA00022679"/>
    </source>
</evidence>
<feature type="modified residue" description="4-aspartylphosphate" evidence="6">
    <location>
        <position position="870"/>
    </location>
</feature>
<dbReference type="PROSITE" id="PS50110">
    <property type="entry name" value="RESPONSE_REGULATORY"/>
    <property type="match status" value="1"/>
</dbReference>
<dbReference type="Gene3D" id="3.30.450.40">
    <property type="match status" value="1"/>
</dbReference>
<feature type="domain" description="Histidine kinase" evidence="7">
    <location>
        <begin position="581"/>
        <end position="799"/>
    </location>
</feature>
<evidence type="ECO:0000259" key="7">
    <source>
        <dbReference type="PROSITE" id="PS50109"/>
    </source>
</evidence>
<feature type="domain" description="PAC" evidence="10">
    <location>
        <begin position="341"/>
        <end position="396"/>
    </location>
</feature>
<dbReference type="CDD" id="cd00130">
    <property type="entry name" value="PAS"/>
    <property type="match status" value="3"/>
</dbReference>
<dbReference type="InterPro" id="IPR003018">
    <property type="entry name" value="GAF"/>
</dbReference>
<dbReference type="RefSeq" id="WP_145115457.1">
    <property type="nucleotide sequence ID" value="NZ_CP036349.1"/>
</dbReference>
<dbReference type="SUPFAM" id="SSF55785">
    <property type="entry name" value="PYP-like sensor domain (PAS domain)"/>
    <property type="match status" value="3"/>
</dbReference>
<dbReference type="InterPro" id="IPR000014">
    <property type="entry name" value="PAS"/>
</dbReference>
<dbReference type="EMBL" id="CP036349">
    <property type="protein sequence ID" value="QDV75710.1"/>
    <property type="molecule type" value="Genomic_DNA"/>
</dbReference>
<dbReference type="InterPro" id="IPR036097">
    <property type="entry name" value="HisK_dim/P_sf"/>
</dbReference>
<evidence type="ECO:0000259" key="10">
    <source>
        <dbReference type="PROSITE" id="PS50113"/>
    </source>
</evidence>
<name>A0A518KD33_9BACT</name>
<keyword evidence="4 11" id="KW-0808">Transferase</keyword>
<feature type="domain" description="PAC" evidence="10">
    <location>
        <begin position="84"/>
        <end position="136"/>
    </location>
</feature>
<evidence type="ECO:0000313" key="12">
    <source>
        <dbReference type="Proteomes" id="UP000316426"/>
    </source>
</evidence>
<dbReference type="Gene3D" id="3.30.565.10">
    <property type="entry name" value="Histidine kinase-like ATPase, C-terminal domain"/>
    <property type="match status" value="1"/>
</dbReference>
<dbReference type="InterPro" id="IPR000700">
    <property type="entry name" value="PAS-assoc_C"/>
</dbReference>
<gene>
    <name evidence="11" type="primary">pleC</name>
    <name evidence="11" type="ORF">Spa11_39310</name>
</gene>
<dbReference type="Pfam" id="PF00512">
    <property type="entry name" value="HisKA"/>
    <property type="match status" value="1"/>
</dbReference>
<dbReference type="InterPro" id="IPR035965">
    <property type="entry name" value="PAS-like_dom_sf"/>
</dbReference>
<dbReference type="SMART" id="SM00086">
    <property type="entry name" value="PAC"/>
    <property type="match status" value="3"/>
</dbReference>
<dbReference type="InterPro" id="IPR036890">
    <property type="entry name" value="HATPase_C_sf"/>
</dbReference>
<dbReference type="Pfam" id="PF00989">
    <property type="entry name" value="PAS"/>
    <property type="match status" value="1"/>
</dbReference>
<dbReference type="Gene3D" id="3.40.50.2300">
    <property type="match status" value="1"/>
</dbReference>
<dbReference type="InterPro" id="IPR001610">
    <property type="entry name" value="PAC"/>
</dbReference>
<proteinExistence type="predicted"/>
<keyword evidence="3 6" id="KW-0597">Phosphoprotein</keyword>
<dbReference type="PANTHER" id="PTHR43547:SF2">
    <property type="entry name" value="HYBRID SIGNAL TRANSDUCTION HISTIDINE KINASE C"/>
    <property type="match status" value="1"/>
</dbReference>
<protein>
    <recommendedName>
        <fullName evidence="2">histidine kinase</fullName>
        <ecNumber evidence="2">2.7.13.3</ecNumber>
    </recommendedName>
</protein>
<dbReference type="GO" id="GO:0006355">
    <property type="term" value="P:regulation of DNA-templated transcription"/>
    <property type="evidence" value="ECO:0007669"/>
    <property type="project" value="InterPro"/>
</dbReference>
<feature type="domain" description="PAS" evidence="9">
    <location>
        <begin position="137"/>
        <end position="209"/>
    </location>
</feature>
<dbReference type="SUPFAM" id="SSF55874">
    <property type="entry name" value="ATPase domain of HSP90 chaperone/DNA topoisomerase II/histidine kinase"/>
    <property type="match status" value="1"/>
</dbReference>
<feature type="domain" description="PAS" evidence="9">
    <location>
        <begin position="6"/>
        <end position="79"/>
    </location>
</feature>
<dbReference type="SMART" id="SM00065">
    <property type="entry name" value="GAF"/>
    <property type="match status" value="1"/>
</dbReference>
<dbReference type="Gene3D" id="1.10.287.130">
    <property type="match status" value="1"/>
</dbReference>
<dbReference type="EC" id="2.7.13.3" evidence="2"/>
<dbReference type="NCBIfam" id="TIGR00229">
    <property type="entry name" value="sensory_box"/>
    <property type="match status" value="3"/>
</dbReference>
<evidence type="ECO:0000259" key="9">
    <source>
        <dbReference type="PROSITE" id="PS50112"/>
    </source>
</evidence>
<dbReference type="CDD" id="cd17580">
    <property type="entry name" value="REC_2_DhkD-like"/>
    <property type="match status" value="1"/>
</dbReference>
<dbReference type="SMART" id="SM00387">
    <property type="entry name" value="HATPase_c"/>
    <property type="match status" value="1"/>
</dbReference>
<dbReference type="FunFam" id="3.30.565.10:FF:000006">
    <property type="entry name" value="Sensor histidine kinase WalK"/>
    <property type="match status" value="1"/>
</dbReference>
<dbReference type="PROSITE" id="PS50112">
    <property type="entry name" value="PAS"/>
    <property type="match status" value="3"/>
</dbReference>
<evidence type="ECO:0000256" key="3">
    <source>
        <dbReference type="ARBA" id="ARBA00022553"/>
    </source>
</evidence>
<reference evidence="11 12" key="1">
    <citation type="submission" date="2019-02" db="EMBL/GenBank/DDBJ databases">
        <title>Deep-cultivation of Planctomycetes and their phenomic and genomic characterization uncovers novel biology.</title>
        <authorList>
            <person name="Wiegand S."/>
            <person name="Jogler M."/>
            <person name="Boedeker C."/>
            <person name="Pinto D."/>
            <person name="Vollmers J."/>
            <person name="Rivas-Marin E."/>
            <person name="Kohn T."/>
            <person name="Peeters S.H."/>
            <person name="Heuer A."/>
            <person name="Rast P."/>
            <person name="Oberbeckmann S."/>
            <person name="Bunk B."/>
            <person name="Jeske O."/>
            <person name="Meyerdierks A."/>
            <person name="Storesund J.E."/>
            <person name="Kallscheuer N."/>
            <person name="Luecker S."/>
            <person name="Lage O.M."/>
            <person name="Pohl T."/>
            <person name="Merkel B.J."/>
            <person name="Hornburger P."/>
            <person name="Mueller R.-W."/>
            <person name="Bruemmer F."/>
            <person name="Labrenz M."/>
            <person name="Spormann A.M."/>
            <person name="Op den Camp H."/>
            <person name="Overmann J."/>
            <person name="Amann R."/>
            <person name="Jetten M.S.M."/>
            <person name="Mascher T."/>
            <person name="Medema M.H."/>
            <person name="Devos D.P."/>
            <person name="Kaster A.-K."/>
            <person name="Ovreas L."/>
            <person name="Rohde M."/>
            <person name="Galperin M.Y."/>
            <person name="Jogler C."/>
        </authorList>
    </citation>
    <scope>NUCLEOTIDE SEQUENCE [LARGE SCALE GENOMIC DNA]</scope>
    <source>
        <strain evidence="11 12">Spa11</strain>
    </source>
</reference>
<dbReference type="KEGG" id="bmei:Spa11_39310"/>
<dbReference type="PROSITE" id="PS50109">
    <property type="entry name" value="HIS_KIN"/>
    <property type="match status" value="1"/>
</dbReference>